<proteinExistence type="predicted"/>
<evidence type="ECO:0000256" key="2">
    <source>
        <dbReference type="ARBA" id="ARBA00022553"/>
    </source>
</evidence>
<evidence type="ECO:0000256" key="5">
    <source>
        <dbReference type="ARBA" id="ARBA00023159"/>
    </source>
</evidence>
<gene>
    <name evidence="11" type="ORF">DNTS_032587</name>
</gene>
<feature type="region of interest" description="Disordered" evidence="9">
    <location>
        <begin position="234"/>
        <end position="263"/>
    </location>
</feature>
<dbReference type="GO" id="GO:0005634">
    <property type="term" value="C:nucleus"/>
    <property type="evidence" value="ECO:0007669"/>
    <property type="project" value="UniProtKB-SubCell"/>
</dbReference>
<feature type="region of interest" description="Disordered" evidence="9">
    <location>
        <begin position="392"/>
        <end position="417"/>
    </location>
</feature>
<evidence type="ECO:0000256" key="8">
    <source>
        <dbReference type="PROSITE-ProRule" id="PRU00176"/>
    </source>
</evidence>
<keyword evidence="4" id="KW-0805">Transcription regulation</keyword>
<keyword evidence="5" id="KW-0010">Activator</keyword>
<comment type="subcellular location">
    <subcellularLocation>
        <location evidence="1">Nucleus</location>
    </subcellularLocation>
</comment>
<dbReference type="OrthoDB" id="10047851at2759"/>
<dbReference type="InterPro" id="IPR000504">
    <property type="entry name" value="RRM_dom"/>
</dbReference>
<sequence>MYRVEYDKHDVFDLDGDKISNGFGGGLDPSILSMFQEKSQMECVETEASLLSALTEILDCVDVETLSPFDTLPDAEIFSIHKADIGVVQESPPFAGQGKSTSPIACCEARKSMSCLIPTSEVIASDRQLRPRCQFGYKSETQQRNKHEKIPKESKCRFRRIFRIESDPTFTEDTLELLADLVRHMHPYCISGKDHSTEEEDEDNEFIDVEGYEEQEDFRKELIRSTSLILYEEKKDERNSHTESQEEKSLEEGATSLRNAPVPINGKRMKKSVKFAEALTTVYEIPLDNDEEVASDHPESLDSSSKNMTLPPKPKLLSLDQYRLLRQKNRPSDWKRMDYRAKWPSIAIVPRELPPFLPDMFNQKLIDECQPRDEIKAVESIALQAPTEVQSSGTESCVPYQGNSRSEPGSTAQKTCQNTTVERRLEATCGEIGIEATDVTSLLEQFETRAGKEHLAPEPSQDEIPIRLIDLSSTAELTPPATPPHQSWRPLVPAKGTKQSCKKASNSKTIQIIDPRPLPPSKMHPKTQLTSCGPTLEINVVVLDHDYCSTECSPSDQRTISDCLSGSVLLSPDSSPCTSEAFQEESDVSERRQGLVDRGRRRRRNYERRYRHASSESACSSCSSSRSRSPPTKRLRHSGSSSSSRSSSRSTSRSPPRKHNHRRSRSRSESRSRYLRCCRSGSRSPELSLGKSHGRWKSCRQELKRQREEARKLCQQKAIEERRVVFVGGIRGSMSASDLKDRFSLFGRVEDCTVHLRSHGDNYGFVTYFNTNDAYAAIENGWKLRRPDERAFDICFGGRRQFCKSHYADLDSNREVEPLSRSSLESFDFDALLREAQKGQKR</sequence>
<feature type="compositionally biased region" description="Polar residues" evidence="9">
    <location>
        <begin position="497"/>
        <end position="507"/>
    </location>
</feature>
<dbReference type="PANTHER" id="PTHR15528">
    <property type="entry name" value="PEROXISOME PROLIFERATOR ACTIVATED RECEPTOR GAMMA COACTIVATOR 1 PGC-1 -RELATED"/>
    <property type="match status" value="1"/>
</dbReference>
<feature type="region of interest" description="Disordered" evidence="9">
    <location>
        <begin position="290"/>
        <end position="313"/>
    </location>
</feature>
<evidence type="ECO:0000256" key="9">
    <source>
        <dbReference type="SAM" id="MobiDB-lite"/>
    </source>
</evidence>
<reference evidence="11 12" key="1">
    <citation type="journal article" date="2019" name="Sci. Data">
        <title>Hybrid genome assembly and annotation of Danionella translucida.</title>
        <authorList>
            <person name="Kadobianskyi M."/>
            <person name="Schulze L."/>
            <person name="Schuelke M."/>
            <person name="Judkewitz B."/>
        </authorList>
    </citation>
    <scope>NUCLEOTIDE SEQUENCE [LARGE SCALE GENOMIC DNA]</scope>
    <source>
        <strain evidence="11 12">Bolton</strain>
    </source>
</reference>
<dbReference type="GO" id="GO:0003723">
    <property type="term" value="F:RNA binding"/>
    <property type="evidence" value="ECO:0007669"/>
    <property type="project" value="UniProtKB-UniRule"/>
</dbReference>
<feature type="region of interest" description="Disordered" evidence="9">
    <location>
        <begin position="477"/>
        <end position="507"/>
    </location>
</feature>
<accession>A0A553PY99</accession>
<evidence type="ECO:0000256" key="1">
    <source>
        <dbReference type="ARBA" id="ARBA00004123"/>
    </source>
</evidence>
<name>A0A553PY99_9TELE</name>
<comment type="caution">
    <text evidence="11">The sequence shown here is derived from an EMBL/GenBank/DDBJ whole genome shotgun (WGS) entry which is preliminary data.</text>
</comment>
<evidence type="ECO:0000256" key="6">
    <source>
        <dbReference type="ARBA" id="ARBA00023163"/>
    </source>
</evidence>
<dbReference type="GO" id="GO:0003712">
    <property type="term" value="F:transcription coregulator activity"/>
    <property type="evidence" value="ECO:0007669"/>
    <property type="project" value="InterPro"/>
</dbReference>
<feature type="compositionally biased region" description="Basic and acidic residues" evidence="9">
    <location>
        <begin position="234"/>
        <end position="251"/>
    </location>
</feature>
<feature type="compositionally biased region" description="Low complexity" evidence="9">
    <location>
        <begin position="675"/>
        <end position="684"/>
    </location>
</feature>
<dbReference type="InterPro" id="IPR034605">
    <property type="entry name" value="PGC-1"/>
</dbReference>
<keyword evidence="2" id="KW-0597">Phosphoprotein</keyword>
<evidence type="ECO:0000259" key="10">
    <source>
        <dbReference type="PROSITE" id="PS50102"/>
    </source>
</evidence>
<keyword evidence="6" id="KW-0804">Transcription</keyword>
<dbReference type="EMBL" id="SRMA01026544">
    <property type="protein sequence ID" value="TRY82651.1"/>
    <property type="molecule type" value="Genomic_DNA"/>
</dbReference>
<dbReference type="STRING" id="623744.A0A553PY99"/>
<evidence type="ECO:0000256" key="7">
    <source>
        <dbReference type="ARBA" id="ARBA00023242"/>
    </source>
</evidence>
<dbReference type="PROSITE" id="PS50102">
    <property type="entry name" value="RRM"/>
    <property type="match status" value="1"/>
</dbReference>
<dbReference type="SMART" id="SM00360">
    <property type="entry name" value="RRM"/>
    <property type="match status" value="1"/>
</dbReference>
<feature type="compositionally biased region" description="Basic residues" evidence="9">
    <location>
        <begin position="655"/>
        <end position="665"/>
    </location>
</feature>
<keyword evidence="12" id="KW-1185">Reference proteome</keyword>
<protein>
    <recommendedName>
        <fullName evidence="10">RRM domain-containing protein</fullName>
    </recommendedName>
</protein>
<dbReference type="InterPro" id="IPR035979">
    <property type="entry name" value="RBD_domain_sf"/>
</dbReference>
<evidence type="ECO:0000313" key="12">
    <source>
        <dbReference type="Proteomes" id="UP000316079"/>
    </source>
</evidence>
<dbReference type="Proteomes" id="UP000316079">
    <property type="component" value="Unassembled WGS sequence"/>
</dbReference>
<dbReference type="PANTHER" id="PTHR15528:SF5">
    <property type="entry name" value="PEROXISOME PROLIFERATOR-ACTIVATED RECEPTOR GAMMA COACTIVATOR-RELATED PROTEIN 1"/>
    <property type="match status" value="1"/>
</dbReference>
<feature type="compositionally biased region" description="Basic and acidic residues" evidence="9">
    <location>
        <begin position="588"/>
        <end position="598"/>
    </location>
</feature>
<dbReference type="GO" id="GO:0045944">
    <property type="term" value="P:positive regulation of transcription by RNA polymerase II"/>
    <property type="evidence" value="ECO:0007669"/>
    <property type="project" value="TreeGrafter"/>
</dbReference>
<feature type="compositionally biased region" description="Basic residues" evidence="9">
    <location>
        <begin position="599"/>
        <end position="612"/>
    </location>
</feature>
<dbReference type="SUPFAM" id="SSF54928">
    <property type="entry name" value="RNA-binding domain, RBD"/>
    <property type="match status" value="1"/>
</dbReference>
<dbReference type="AlphaFoldDB" id="A0A553PY99"/>
<dbReference type="InterPro" id="IPR012677">
    <property type="entry name" value="Nucleotide-bd_a/b_plait_sf"/>
</dbReference>
<feature type="domain" description="RRM" evidence="10">
    <location>
        <begin position="723"/>
        <end position="799"/>
    </location>
</feature>
<evidence type="ECO:0000256" key="4">
    <source>
        <dbReference type="ARBA" id="ARBA00023015"/>
    </source>
</evidence>
<feature type="compositionally biased region" description="Low complexity" evidence="9">
    <location>
        <begin position="615"/>
        <end position="629"/>
    </location>
</feature>
<evidence type="ECO:0000313" key="11">
    <source>
        <dbReference type="EMBL" id="TRY82651.1"/>
    </source>
</evidence>
<feature type="compositionally biased region" description="Low complexity" evidence="9">
    <location>
        <begin position="638"/>
        <end position="654"/>
    </location>
</feature>
<keyword evidence="7" id="KW-0539">Nucleus</keyword>
<keyword evidence="3 8" id="KW-0694">RNA-binding</keyword>
<organism evidence="11 12">
    <name type="scientific">Danionella cerebrum</name>
    <dbReference type="NCBI Taxonomy" id="2873325"/>
    <lineage>
        <taxon>Eukaryota</taxon>
        <taxon>Metazoa</taxon>
        <taxon>Chordata</taxon>
        <taxon>Craniata</taxon>
        <taxon>Vertebrata</taxon>
        <taxon>Euteleostomi</taxon>
        <taxon>Actinopterygii</taxon>
        <taxon>Neopterygii</taxon>
        <taxon>Teleostei</taxon>
        <taxon>Ostariophysi</taxon>
        <taxon>Cypriniformes</taxon>
        <taxon>Danionidae</taxon>
        <taxon>Danioninae</taxon>
        <taxon>Danionella</taxon>
    </lineage>
</organism>
<feature type="region of interest" description="Disordered" evidence="9">
    <location>
        <begin position="573"/>
        <end position="692"/>
    </location>
</feature>
<dbReference type="Gene3D" id="3.30.70.330">
    <property type="match status" value="1"/>
</dbReference>
<evidence type="ECO:0000256" key="3">
    <source>
        <dbReference type="ARBA" id="ARBA00022884"/>
    </source>
</evidence>
<dbReference type="Pfam" id="PF00076">
    <property type="entry name" value="RRM_1"/>
    <property type="match status" value="1"/>
</dbReference>